<dbReference type="Pfam" id="PF06738">
    <property type="entry name" value="ThrE"/>
    <property type="match status" value="1"/>
</dbReference>
<dbReference type="GO" id="GO:0005886">
    <property type="term" value="C:plasma membrane"/>
    <property type="evidence" value="ECO:0007669"/>
    <property type="project" value="UniProtKB-SubCell"/>
</dbReference>
<keyword evidence="3 7" id="KW-0812">Transmembrane</keyword>
<feature type="transmembrane region" description="Helical" evidence="7">
    <location>
        <begin position="234"/>
        <end position="254"/>
    </location>
</feature>
<evidence type="ECO:0000313" key="9">
    <source>
        <dbReference type="EMBL" id="OIR12115.1"/>
    </source>
</evidence>
<evidence type="ECO:0000256" key="4">
    <source>
        <dbReference type="ARBA" id="ARBA00022989"/>
    </source>
</evidence>
<evidence type="ECO:0000256" key="3">
    <source>
        <dbReference type="ARBA" id="ARBA00022692"/>
    </source>
</evidence>
<keyword evidence="5 7" id="KW-0472">Membrane</keyword>
<dbReference type="GO" id="GO:0015744">
    <property type="term" value="P:succinate transport"/>
    <property type="evidence" value="ECO:0007669"/>
    <property type="project" value="TreeGrafter"/>
</dbReference>
<dbReference type="PROSITE" id="PS51257">
    <property type="entry name" value="PROKAR_LIPOPROTEIN"/>
    <property type="match status" value="1"/>
</dbReference>
<proteinExistence type="inferred from homology"/>
<dbReference type="EMBL" id="MLJW01000018">
    <property type="protein sequence ID" value="OIR12115.1"/>
    <property type="molecule type" value="Genomic_DNA"/>
</dbReference>
<accession>A0A1J5SVW4</accession>
<reference evidence="9" key="1">
    <citation type="submission" date="2016-10" db="EMBL/GenBank/DDBJ databases">
        <title>Sequence of Gallionella enrichment culture.</title>
        <authorList>
            <person name="Poehlein A."/>
            <person name="Muehling M."/>
            <person name="Daniel R."/>
        </authorList>
    </citation>
    <scope>NUCLEOTIDE SEQUENCE</scope>
</reference>
<feature type="transmembrane region" description="Helical" evidence="7">
    <location>
        <begin position="201"/>
        <end position="222"/>
    </location>
</feature>
<keyword evidence="2" id="KW-1003">Cell membrane</keyword>
<organism evidence="9">
    <name type="scientific">mine drainage metagenome</name>
    <dbReference type="NCBI Taxonomy" id="410659"/>
    <lineage>
        <taxon>unclassified sequences</taxon>
        <taxon>metagenomes</taxon>
        <taxon>ecological metagenomes</taxon>
    </lineage>
</organism>
<feature type="transmembrane region" description="Helical" evidence="7">
    <location>
        <begin position="171"/>
        <end position="189"/>
    </location>
</feature>
<name>A0A1J5SVW4_9ZZZZ</name>
<dbReference type="GO" id="GO:0022857">
    <property type="term" value="F:transmembrane transporter activity"/>
    <property type="evidence" value="ECO:0007669"/>
    <property type="project" value="InterPro"/>
</dbReference>
<dbReference type="InterPro" id="IPR050539">
    <property type="entry name" value="ThrE_Dicarb/AminoAcid_Exp"/>
</dbReference>
<evidence type="ECO:0000256" key="7">
    <source>
        <dbReference type="SAM" id="Phobius"/>
    </source>
</evidence>
<comment type="similarity">
    <text evidence="6">Belongs to the ThrE exporter (TC 2.A.79) family.</text>
</comment>
<dbReference type="AlphaFoldDB" id="A0A1J5SVW4"/>
<feature type="domain" description="Threonine/serine exporter-like N-terminal" evidence="8">
    <location>
        <begin position="15"/>
        <end position="253"/>
    </location>
</feature>
<dbReference type="PANTHER" id="PTHR34390">
    <property type="entry name" value="UPF0442 PROTEIN YJJB-RELATED"/>
    <property type="match status" value="1"/>
</dbReference>
<dbReference type="PANTHER" id="PTHR34390:SF2">
    <property type="entry name" value="SUCCINATE TRANSPORTER SUBUNIT YJJP-RELATED"/>
    <property type="match status" value="1"/>
</dbReference>
<protein>
    <submittedName>
        <fullName evidence="9">Inner membrane protein YjjP</fullName>
    </submittedName>
</protein>
<feature type="transmembrane region" description="Helical" evidence="7">
    <location>
        <begin position="122"/>
        <end position="140"/>
    </location>
</feature>
<evidence type="ECO:0000259" key="8">
    <source>
        <dbReference type="Pfam" id="PF06738"/>
    </source>
</evidence>
<evidence type="ECO:0000256" key="1">
    <source>
        <dbReference type="ARBA" id="ARBA00004651"/>
    </source>
</evidence>
<evidence type="ECO:0000256" key="6">
    <source>
        <dbReference type="ARBA" id="ARBA00034125"/>
    </source>
</evidence>
<comment type="caution">
    <text evidence="9">The sequence shown here is derived from an EMBL/GenBank/DDBJ whole genome shotgun (WGS) entry which is preliminary data.</text>
</comment>
<keyword evidence="4 7" id="KW-1133">Transmembrane helix</keyword>
<evidence type="ECO:0000256" key="2">
    <source>
        <dbReference type="ARBA" id="ARBA00022475"/>
    </source>
</evidence>
<sequence length="257" mass="28081">MEQKDNTEAQELGSLLLEIGVSLLSSGASCSRIRITMRRFATTYNYAAHISIAPKSISLTLKDKDDISIFNGMLSTPSQGVNFKTLSGISRLSWRAVENKLSIQQVREELNQLLALPHYPRIIILIFVSLAGSAFCFSFGGKVPEMFIAFGATFCGLFVRQEAVKNKFNPYISVFFASLVASLFAGAFIKAGLNISFEHAFATSVLFLIPGVPLINSFTDLIDGNILNGLVRGINALMFSMAIAFGLLIAMLIYNLN</sequence>
<gene>
    <name evidence="9" type="primary">yjjP_2</name>
    <name evidence="9" type="ORF">GALL_63660</name>
</gene>
<dbReference type="InterPro" id="IPR010619">
    <property type="entry name" value="ThrE-like_N"/>
</dbReference>
<evidence type="ECO:0000256" key="5">
    <source>
        <dbReference type="ARBA" id="ARBA00023136"/>
    </source>
</evidence>
<comment type="subcellular location">
    <subcellularLocation>
        <location evidence="1">Cell membrane</location>
        <topology evidence="1">Multi-pass membrane protein</topology>
    </subcellularLocation>
</comment>